<keyword evidence="2 9" id="KW-0813">Transport</keyword>
<comment type="similarity">
    <text evidence="1 9">Belongs to the YIF1 family.</text>
</comment>
<gene>
    <name evidence="11" type="ORF">O9G_000110</name>
</gene>
<dbReference type="Proteomes" id="UP000030755">
    <property type="component" value="Unassembled WGS sequence"/>
</dbReference>
<dbReference type="STRING" id="988480.A0A075ASF2"/>
<evidence type="ECO:0000256" key="10">
    <source>
        <dbReference type="SAM" id="MobiDB-lite"/>
    </source>
</evidence>
<comment type="function">
    <text evidence="9">Has a role in transport between endoplasmic reticulum and Golgi.</text>
</comment>
<evidence type="ECO:0000313" key="12">
    <source>
        <dbReference type="Proteomes" id="UP000030755"/>
    </source>
</evidence>
<dbReference type="GO" id="GO:0006888">
    <property type="term" value="P:endoplasmic reticulum to Golgi vesicle-mediated transport"/>
    <property type="evidence" value="ECO:0007669"/>
    <property type="project" value="UniProtKB-UniRule"/>
</dbReference>
<keyword evidence="4 9" id="KW-0256">Endoplasmic reticulum</keyword>
<reference evidence="11 12" key="1">
    <citation type="journal article" date="2013" name="Curr. Biol.">
        <title>Shared signatures of parasitism and phylogenomics unite Cryptomycota and microsporidia.</title>
        <authorList>
            <person name="James T.Y."/>
            <person name="Pelin A."/>
            <person name="Bonen L."/>
            <person name="Ahrendt S."/>
            <person name="Sain D."/>
            <person name="Corradi N."/>
            <person name="Stajich J.E."/>
        </authorList>
    </citation>
    <scope>NUCLEOTIDE SEQUENCE [LARGE SCALE GENOMIC DNA]</scope>
    <source>
        <strain evidence="11 12">CSF55</strain>
    </source>
</reference>
<evidence type="ECO:0000256" key="7">
    <source>
        <dbReference type="ARBA" id="ARBA00023034"/>
    </source>
</evidence>
<feature type="compositionally biased region" description="Polar residues" evidence="10">
    <location>
        <begin position="11"/>
        <end position="64"/>
    </location>
</feature>
<organism evidence="11 12">
    <name type="scientific">Rozella allomycis (strain CSF55)</name>
    <dbReference type="NCBI Taxonomy" id="988480"/>
    <lineage>
        <taxon>Eukaryota</taxon>
        <taxon>Fungi</taxon>
        <taxon>Fungi incertae sedis</taxon>
        <taxon>Cryptomycota</taxon>
        <taxon>Cryptomycota incertae sedis</taxon>
        <taxon>Rozella</taxon>
    </lineage>
</organism>
<dbReference type="InterPro" id="IPR005578">
    <property type="entry name" value="Yif1_fam"/>
</dbReference>
<comment type="subcellular location">
    <subcellularLocation>
        <location evidence="9">Endoplasmic reticulum membrane</location>
        <topology evidence="9">Multi-pass membrane protein</topology>
    </subcellularLocation>
    <subcellularLocation>
        <location evidence="9">Golgi apparatus membrane</location>
        <topology evidence="9">Multi-pass membrane protein</topology>
    </subcellularLocation>
</comment>
<dbReference type="GO" id="GO:0030134">
    <property type="term" value="C:COPII-coated ER to Golgi transport vesicle"/>
    <property type="evidence" value="ECO:0007669"/>
    <property type="project" value="TreeGrafter"/>
</dbReference>
<feature type="region of interest" description="Disordered" evidence="10">
    <location>
        <begin position="1"/>
        <end position="64"/>
    </location>
</feature>
<dbReference type="Pfam" id="PF03878">
    <property type="entry name" value="YIF1"/>
    <property type="match status" value="1"/>
</dbReference>
<proteinExistence type="inferred from homology"/>
<keyword evidence="12" id="KW-1185">Reference proteome</keyword>
<keyword evidence="7 9" id="KW-0333">Golgi apparatus</keyword>
<evidence type="ECO:0000256" key="6">
    <source>
        <dbReference type="ARBA" id="ARBA00022989"/>
    </source>
</evidence>
<evidence type="ECO:0000256" key="5">
    <source>
        <dbReference type="ARBA" id="ARBA00022927"/>
    </source>
</evidence>
<dbReference type="AlphaFoldDB" id="A0A075ASF2"/>
<keyword evidence="5 9" id="KW-0653">Protein transport</keyword>
<evidence type="ECO:0000256" key="2">
    <source>
        <dbReference type="ARBA" id="ARBA00022448"/>
    </source>
</evidence>
<name>A0A075ASF2_ROZAC</name>
<dbReference type="GO" id="GO:0015031">
    <property type="term" value="P:protein transport"/>
    <property type="evidence" value="ECO:0007669"/>
    <property type="project" value="UniProtKB-KW"/>
</dbReference>
<sequence length="272" mass="31050">MSEWYQPSEPVYNQNQAPFQNSGYQNTGYQTQNPQGYTQNQGYPQNQGYSQNGYPPQNQDGYYTASPFLNQLQSNPTAQIGLQLGTQALNAGQQYVNQNFSEIQVTLIDNQQRYYFSVTNSYVMYKLMMLLFPFRNKRVVYRNEMNGQVEGYKPPREDLNAPDLYIPSMSFVTYAILYGVCMGIEEKFSPEMLGMASSKSMLILTLEVFVAKFGGYLMNVGGMSVLDCVSYFGYKFVGRVIIGGFCGKNRLYLLNAVVWVLHTENYEELNVE</sequence>
<dbReference type="GO" id="GO:0005789">
    <property type="term" value="C:endoplasmic reticulum membrane"/>
    <property type="evidence" value="ECO:0007669"/>
    <property type="project" value="UniProtKB-SubCell"/>
</dbReference>
<evidence type="ECO:0000256" key="8">
    <source>
        <dbReference type="ARBA" id="ARBA00023136"/>
    </source>
</evidence>
<dbReference type="EMBL" id="KE561209">
    <property type="protein sequence ID" value="EPZ31631.1"/>
    <property type="molecule type" value="Genomic_DNA"/>
</dbReference>
<protein>
    <recommendedName>
        <fullName evidence="9">Protein YIF1</fullName>
    </recommendedName>
</protein>
<keyword evidence="8" id="KW-0472">Membrane</keyword>
<evidence type="ECO:0000256" key="9">
    <source>
        <dbReference type="RuleBase" id="RU368073"/>
    </source>
</evidence>
<dbReference type="OrthoDB" id="337750at2759"/>
<dbReference type="PANTHER" id="PTHR14083">
    <property type="entry name" value="YIP1 INTERACTING FACTOR HOMOLOG YIF1 PROTEIN"/>
    <property type="match status" value="1"/>
</dbReference>
<keyword evidence="6" id="KW-1133">Transmembrane helix</keyword>
<dbReference type="OMA" id="VEIMALY"/>
<evidence type="ECO:0000256" key="1">
    <source>
        <dbReference type="ARBA" id="ARBA00009727"/>
    </source>
</evidence>
<evidence type="ECO:0000313" key="11">
    <source>
        <dbReference type="EMBL" id="EPZ31631.1"/>
    </source>
</evidence>
<keyword evidence="3" id="KW-0812">Transmembrane</keyword>
<dbReference type="GO" id="GO:0005793">
    <property type="term" value="C:endoplasmic reticulum-Golgi intermediate compartment"/>
    <property type="evidence" value="ECO:0007669"/>
    <property type="project" value="UniProtKB-UniRule"/>
</dbReference>
<dbReference type="GO" id="GO:0000139">
    <property type="term" value="C:Golgi membrane"/>
    <property type="evidence" value="ECO:0007669"/>
    <property type="project" value="UniProtKB-SubCell"/>
</dbReference>
<evidence type="ECO:0000256" key="3">
    <source>
        <dbReference type="ARBA" id="ARBA00022692"/>
    </source>
</evidence>
<evidence type="ECO:0000256" key="4">
    <source>
        <dbReference type="ARBA" id="ARBA00022824"/>
    </source>
</evidence>
<dbReference type="PANTHER" id="PTHR14083:SF0">
    <property type="entry name" value="YIP1D-INTERACTING FACTOR 1, ISOFORM C"/>
    <property type="match status" value="1"/>
</dbReference>
<accession>A0A075ASF2</accession>
<dbReference type="HOGENOM" id="CLU_1023614_0_0_1"/>